<evidence type="ECO:0000313" key="2">
    <source>
        <dbReference type="EMBL" id="EYC40051.1"/>
    </source>
</evidence>
<dbReference type="AlphaFoldDB" id="A0A016WKF8"/>
<keyword evidence="1" id="KW-0812">Transmembrane</keyword>
<feature type="transmembrane region" description="Helical" evidence="1">
    <location>
        <begin position="97"/>
        <end position="117"/>
    </location>
</feature>
<protein>
    <submittedName>
        <fullName evidence="2">Uncharacterized protein</fullName>
    </submittedName>
</protein>
<keyword evidence="1" id="KW-0472">Membrane</keyword>
<comment type="caution">
    <text evidence="2">The sequence shown here is derived from an EMBL/GenBank/DDBJ whole genome shotgun (WGS) entry which is preliminary data.</text>
</comment>
<dbReference type="EMBL" id="JARK01000231">
    <property type="protein sequence ID" value="EYC40051.1"/>
    <property type="molecule type" value="Genomic_DNA"/>
</dbReference>
<accession>A0A016WKF8</accession>
<keyword evidence="3" id="KW-1185">Reference proteome</keyword>
<keyword evidence="1" id="KW-1133">Transmembrane helix</keyword>
<evidence type="ECO:0000313" key="3">
    <source>
        <dbReference type="Proteomes" id="UP000024635"/>
    </source>
</evidence>
<proteinExistence type="predicted"/>
<dbReference type="Proteomes" id="UP000024635">
    <property type="component" value="Unassembled WGS sequence"/>
</dbReference>
<sequence>MRGYEGKHWENVPRMERSWSRRKKLERVKKALDKKEKRHRQDTTWYELRVSAMEESERVMKEEMERGTVAKQEMAEWLEQEKKRLAREKLRSDTQKWYALVLVCLSWALVLFCFGISSL</sequence>
<name>A0A016WKF8_9BILA</name>
<organism evidence="2 3">
    <name type="scientific">Ancylostoma ceylanicum</name>
    <dbReference type="NCBI Taxonomy" id="53326"/>
    <lineage>
        <taxon>Eukaryota</taxon>
        <taxon>Metazoa</taxon>
        <taxon>Ecdysozoa</taxon>
        <taxon>Nematoda</taxon>
        <taxon>Chromadorea</taxon>
        <taxon>Rhabditida</taxon>
        <taxon>Rhabditina</taxon>
        <taxon>Rhabditomorpha</taxon>
        <taxon>Strongyloidea</taxon>
        <taxon>Ancylostomatidae</taxon>
        <taxon>Ancylostomatinae</taxon>
        <taxon>Ancylostoma</taxon>
    </lineage>
</organism>
<evidence type="ECO:0000256" key="1">
    <source>
        <dbReference type="SAM" id="Phobius"/>
    </source>
</evidence>
<gene>
    <name evidence="2" type="primary">Acey_s0631.g861</name>
    <name evidence="2" type="ORF">Y032_0631g861</name>
</gene>
<reference evidence="3" key="1">
    <citation type="journal article" date="2015" name="Nat. Genet.">
        <title>The genome and transcriptome of the zoonotic hookworm Ancylostoma ceylanicum identify infection-specific gene families.</title>
        <authorList>
            <person name="Schwarz E.M."/>
            <person name="Hu Y."/>
            <person name="Antoshechkin I."/>
            <person name="Miller M.M."/>
            <person name="Sternberg P.W."/>
            <person name="Aroian R.V."/>
        </authorList>
    </citation>
    <scope>NUCLEOTIDE SEQUENCE</scope>
    <source>
        <strain evidence="3">HY135</strain>
    </source>
</reference>